<sequence length="527" mass="62209">MEKEKMMLDLKAKLDCLAVVNVEAYQKLMEFMEFKAFKKGDLIRKAGEQEHYSYYLFEGVLAFEKNERMVRLFFEDQVVFDLHAYQSGLPSQYSIVALKDGIMSRLSHNDELEVLNKLPEFNNLSQALQQKAKNADDLWVLISQKHYRDAYALLNRYFKGFFRELTPDQLAQLFNLDKRTISRHNKYLHQIKELPVAKVKMGEILTYDFFSSLHLDAKLITDKVVAWLKNQKLLTNSNQIRKFRENKMTYLAARLYPEASPQKSIWIGKLYAWLFLMDDYTDKLPKGKKLNFWAIMGDEVGNIMDPYYQAPLVNQNVFISAFEDLWKAFSNLNAEWFRAHLRNEMLAYLVSNLWEARNRDFDRIPPLEEYLAKRPYFSGGRMALELIPLCLAGDPEDVKWSWEKLETLRKLAAELIFISNDILSYHKEAEINDFHNWIALLMEHQQLSRNEAMDELLQRHDQVLHTFESKIKLYTGNYRPEEALMLTLIKNLKFQVSGAVTWSVEDTKRYLPEKEKLDEPVRLKRLA</sequence>
<dbReference type="InterPro" id="IPR018490">
    <property type="entry name" value="cNMP-bd_dom_sf"/>
</dbReference>
<accession>I3Z3A6</accession>
<dbReference type="OrthoDB" id="2989600at2"/>
<proteinExistence type="inferred from homology"/>
<dbReference type="HOGENOM" id="CLU_516458_0_0_10"/>
<dbReference type="KEGG" id="bbd:Belba_1086"/>
<dbReference type="SUPFAM" id="SSF48576">
    <property type="entry name" value="Terpenoid synthases"/>
    <property type="match status" value="1"/>
</dbReference>
<dbReference type="GO" id="GO:0046872">
    <property type="term" value="F:metal ion binding"/>
    <property type="evidence" value="ECO:0007669"/>
    <property type="project" value="UniProtKB-KW"/>
</dbReference>
<keyword evidence="1" id="KW-0460">Magnesium</keyword>
<dbReference type="InterPro" id="IPR014710">
    <property type="entry name" value="RmlC-like_jellyroll"/>
</dbReference>
<gene>
    <name evidence="3" type="ordered locus">Belba_1086</name>
</gene>
<keyword evidence="1" id="KW-0456">Lyase</keyword>
<comment type="similarity">
    <text evidence="1">Belongs to the terpene synthase family.</text>
</comment>
<dbReference type="Pfam" id="PF19086">
    <property type="entry name" value="Terpene_syn_C_2"/>
    <property type="match status" value="1"/>
</dbReference>
<dbReference type="AlphaFoldDB" id="I3Z3A6"/>
<dbReference type="Proteomes" id="UP000006050">
    <property type="component" value="Chromosome"/>
</dbReference>
<keyword evidence="4" id="KW-1185">Reference proteome</keyword>
<dbReference type="InterPro" id="IPR034686">
    <property type="entry name" value="Terpene_cyclase-like_2"/>
</dbReference>
<dbReference type="SFLD" id="SFLDG01020">
    <property type="entry name" value="Terpene_Cyclase_Like_2"/>
    <property type="match status" value="1"/>
</dbReference>
<evidence type="ECO:0000313" key="4">
    <source>
        <dbReference type="Proteomes" id="UP000006050"/>
    </source>
</evidence>
<reference evidence="4" key="1">
    <citation type="submission" date="2012-06" db="EMBL/GenBank/DDBJ databases">
        <title>The complete genome of Belliella baltica DSM 15883.</title>
        <authorList>
            <person name="Lucas S."/>
            <person name="Copeland A."/>
            <person name="Lapidus A."/>
            <person name="Goodwin L."/>
            <person name="Pitluck S."/>
            <person name="Peters L."/>
            <person name="Mikhailova N."/>
            <person name="Davenport K."/>
            <person name="Kyrpides N."/>
            <person name="Mavromatis K."/>
            <person name="Pagani I."/>
            <person name="Ivanova N."/>
            <person name="Ovchinnikova G."/>
            <person name="Zeytun A."/>
            <person name="Detter J.C."/>
            <person name="Han C."/>
            <person name="Land M."/>
            <person name="Hauser L."/>
            <person name="Markowitz V."/>
            <person name="Cheng J.-F."/>
            <person name="Hugenholtz P."/>
            <person name="Woyke T."/>
            <person name="Wu D."/>
            <person name="Tindall B."/>
            <person name="Pomrenke H."/>
            <person name="Brambilla E."/>
            <person name="Klenk H.-P."/>
            <person name="Eisen J.A."/>
        </authorList>
    </citation>
    <scope>NUCLEOTIDE SEQUENCE [LARGE SCALE GENOMIC DNA]</scope>
    <source>
        <strain evidence="4">DSM 15883 / CIP 108006 / LMG 21964 / BA134</strain>
    </source>
</reference>
<dbReference type="EMBL" id="CP003281">
    <property type="protein sequence ID" value="AFL83724.1"/>
    <property type="molecule type" value="Genomic_DNA"/>
</dbReference>
<dbReference type="SUPFAM" id="SSF51206">
    <property type="entry name" value="cAMP-binding domain-like"/>
    <property type="match status" value="1"/>
</dbReference>
<organism evidence="3 4">
    <name type="scientific">Belliella baltica (strain DSM 15883 / CIP 108006 / LMG 21964 / BA134)</name>
    <dbReference type="NCBI Taxonomy" id="866536"/>
    <lineage>
        <taxon>Bacteria</taxon>
        <taxon>Pseudomonadati</taxon>
        <taxon>Bacteroidota</taxon>
        <taxon>Cytophagia</taxon>
        <taxon>Cytophagales</taxon>
        <taxon>Cyclobacteriaceae</taxon>
        <taxon>Belliella</taxon>
    </lineage>
</organism>
<dbReference type="GO" id="GO:0010333">
    <property type="term" value="F:terpene synthase activity"/>
    <property type="evidence" value="ECO:0007669"/>
    <property type="project" value="InterPro"/>
</dbReference>
<comment type="cofactor">
    <cofactor evidence="1">
        <name>Mg(2+)</name>
        <dbReference type="ChEBI" id="CHEBI:18420"/>
    </cofactor>
</comment>
<evidence type="ECO:0000259" key="2">
    <source>
        <dbReference type="PROSITE" id="PS50042"/>
    </source>
</evidence>
<dbReference type="Gene3D" id="2.60.120.10">
    <property type="entry name" value="Jelly Rolls"/>
    <property type="match status" value="1"/>
</dbReference>
<feature type="domain" description="Cyclic nucleotide-binding" evidence="2">
    <location>
        <begin position="16"/>
        <end position="97"/>
    </location>
</feature>
<dbReference type="STRING" id="866536.Belba_1086"/>
<evidence type="ECO:0000256" key="1">
    <source>
        <dbReference type="RuleBase" id="RU366034"/>
    </source>
</evidence>
<dbReference type="PANTHER" id="PTHR35201:SF4">
    <property type="entry name" value="BETA-PINACENE SYNTHASE-RELATED"/>
    <property type="match status" value="1"/>
</dbReference>
<name>I3Z3A6_BELBD</name>
<dbReference type="SFLD" id="SFLDS00005">
    <property type="entry name" value="Isoprenoid_Synthase_Type_I"/>
    <property type="match status" value="1"/>
</dbReference>
<protein>
    <recommendedName>
        <fullName evidence="1">Terpene synthase</fullName>
        <ecNumber evidence="1">4.2.3.-</ecNumber>
    </recommendedName>
</protein>
<dbReference type="eggNOG" id="COG0664">
    <property type="taxonomic scope" value="Bacteria"/>
</dbReference>
<dbReference type="PANTHER" id="PTHR35201">
    <property type="entry name" value="TERPENE SYNTHASE"/>
    <property type="match status" value="1"/>
</dbReference>
<dbReference type="Gene3D" id="1.10.600.10">
    <property type="entry name" value="Farnesyl Diphosphate Synthase"/>
    <property type="match status" value="1"/>
</dbReference>
<dbReference type="RefSeq" id="WP_014771727.1">
    <property type="nucleotide sequence ID" value="NC_018010.1"/>
</dbReference>
<dbReference type="InterPro" id="IPR000595">
    <property type="entry name" value="cNMP-bd_dom"/>
</dbReference>
<evidence type="ECO:0000313" key="3">
    <source>
        <dbReference type="EMBL" id="AFL83724.1"/>
    </source>
</evidence>
<dbReference type="PROSITE" id="PS50042">
    <property type="entry name" value="CNMP_BINDING_3"/>
    <property type="match status" value="1"/>
</dbReference>
<dbReference type="InterPro" id="IPR008949">
    <property type="entry name" value="Isoprenoid_synthase_dom_sf"/>
</dbReference>
<keyword evidence="1" id="KW-0479">Metal-binding</keyword>
<dbReference type="EC" id="4.2.3.-" evidence="1"/>